<evidence type="ECO:0000313" key="3">
    <source>
        <dbReference type="Proteomes" id="UP000295674"/>
    </source>
</evidence>
<dbReference type="Proteomes" id="UP000295674">
    <property type="component" value="Unassembled WGS sequence"/>
</dbReference>
<dbReference type="NCBIfam" id="NF033537">
    <property type="entry name" value="lasso_biosyn_B2"/>
    <property type="match status" value="1"/>
</dbReference>
<dbReference type="Pfam" id="PF13471">
    <property type="entry name" value="Transglut_core3"/>
    <property type="match status" value="1"/>
</dbReference>
<feature type="domain" description="Microcin J25-processing protein McjB C-terminal" evidence="1">
    <location>
        <begin position="23"/>
        <end position="133"/>
    </location>
</feature>
<proteinExistence type="predicted"/>
<dbReference type="EMBL" id="SMKS01000006">
    <property type="protein sequence ID" value="TDD08605.1"/>
    <property type="molecule type" value="Genomic_DNA"/>
</dbReference>
<dbReference type="AlphaFoldDB" id="A0A4R4W114"/>
<gene>
    <name evidence="2" type="ORF">E1181_06550</name>
</gene>
<evidence type="ECO:0000259" key="1">
    <source>
        <dbReference type="Pfam" id="PF13471"/>
    </source>
</evidence>
<sequence length="144" mass="15086">MTTPSAINRPTGVPFGRRAAATFAVAVAHLLALLPPHRLRKVLSLLRRGAAPATFQHAEDARNAVCAASLACAGPRGCLPRSLATALLCRLSGAWPTWCAGARTAPPFGAHAWVEVDGHLVGEEVPDDYFSRLVVIAPRSSSTG</sequence>
<dbReference type="OrthoDB" id="583768at2"/>
<dbReference type="RefSeq" id="WP_132672997.1">
    <property type="nucleotide sequence ID" value="NZ_SMKS01000006.1"/>
</dbReference>
<protein>
    <submittedName>
        <fullName evidence="2">Lasso peptide biosynthesis B2 protein</fullName>
    </submittedName>
</protein>
<organism evidence="2 3">
    <name type="scientific">Saccharopolyspora terrae</name>
    <dbReference type="NCBI Taxonomy" id="2530384"/>
    <lineage>
        <taxon>Bacteria</taxon>
        <taxon>Bacillati</taxon>
        <taxon>Actinomycetota</taxon>
        <taxon>Actinomycetes</taxon>
        <taxon>Pseudonocardiales</taxon>
        <taxon>Pseudonocardiaceae</taxon>
        <taxon>Saccharopolyspora</taxon>
    </lineage>
</organism>
<comment type="caution">
    <text evidence="2">The sequence shown here is derived from an EMBL/GenBank/DDBJ whole genome shotgun (WGS) entry which is preliminary data.</text>
</comment>
<evidence type="ECO:0000313" key="2">
    <source>
        <dbReference type="EMBL" id="TDD08605.1"/>
    </source>
</evidence>
<dbReference type="InterPro" id="IPR032708">
    <property type="entry name" value="McjB_C"/>
</dbReference>
<accession>A0A4R4W114</accession>
<reference evidence="2 3" key="1">
    <citation type="submission" date="2019-03" db="EMBL/GenBank/DDBJ databases">
        <title>Draft genome sequences of novel Actinobacteria.</title>
        <authorList>
            <person name="Sahin N."/>
            <person name="Ay H."/>
            <person name="Saygin H."/>
        </authorList>
    </citation>
    <scope>NUCLEOTIDE SEQUENCE [LARGE SCALE GENOMIC DNA]</scope>
    <source>
        <strain evidence="2 3">16K309</strain>
    </source>
</reference>
<dbReference type="InterPro" id="IPR053521">
    <property type="entry name" value="McjB-like"/>
</dbReference>
<name>A0A4R4W114_9PSEU</name>
<keyword evidence="3" id="KW-1185">Reference proteome</keyword>